<dbReference type="GO" id="GO:0034451">
    <property type="term" value="C:centriolar satellite"/>
    <property type="evidence" value="ECO:0007669"/>
    <property type="project" value="Ensembl"/>
</dbReference>
<dbReference type="FunFam" id="3.80.10.10:FF:000274">
    <property type="entry name" value="NLR family CARD domain containing 3"/>
    <property type="match status" value="1"/>
</dbReference>
<dbReference type="Pfam" id="PF05729">
    <property type="entry name" value="NACHT"/>
    <property type="match status" value="1"/>
</dbReference>
<dbReference type="GO" id="GO:0032715">
    <property type="term" value="P:negative regulation of interleukin-6 production"/>
    <property type="evidence" value="ECO:0007669"/>
    <property type="project" value="Ensembl"/>
</dbReference>
<dbReference type="GO" id="GO:0043124">
    <property type="term" value="P:negative regulation of canonical NF-kappaB signal transduction"/>
    <property type="evidence" value="ECO:0007669"/>
    <property type="project" value="Ensembl"/>
</dbReference>
<dbReference type="FunFam" id="3.40.50.300:FF:001062">
    <property type="entry name" value="NLR family CARD domain containing 3"/>
    <property type="match status" value="1"/>
</dbReference>
<dbReference type="GO" id="GO:0007249">
    <property type="term" value="P:canonical NF-kappaB signal transduction"/>
    <property type="evidence" value="ECO:0007669"/>
    <property type="project" value="Ensembl"/>
</dbReference>
<dbReference type="Pfam" id="PF17776">
    <property type="entry name" value="NLRC4_HD2"/>
    <property type="match status" value="1"/>
</dbReference>
<evidence type="ECO:0000256" key="4">
    <source>
        <dbReference type="ARBA" id="ARBA00022614"/>
    </source>
</evidence>
<comment type="similarity">
    <text evidence="2">Belongs to the NLRP family.</text>
</comment>
<organism evidence="11 12">
    <name type="scientific">Catagonus wagneri</name>
    <name type="common">Chacoan peccary</name>
    <dbReference type="NCBI Taxonomy" id="51154"/>
    <lineage>
        <taxon>Eukaryota</taxon>
        <taxon>Metazoa</taxon>
        <taxon>Chordata</taxon>
        <taxon>Craniata</taxon>
        <taxon>Vertebrata</taxon>
        <taxon>Euteleostomi</taxon>
        <taxon>Mammalia</taxon>
        <taxon>Eutheria</taxon>
        <taxon>Laurasiatheria</taxon>
        <taxon>Artiodactyla</taxon>
        <taxon>Suina</taxon>
        <taxon>Tayassuidae</taxon>
        <taxon>Catagonus</taxon>
    </lineage>
</organism>
<gene>
    <name evidence="11" type="primary">NLRC3</name>
</gene>
<dbReference type="GO" id="GO:1901223">
    <property type="term" value="P:negative regulation of non-canonical NF-kappaB signal transduction"/>
    <property type="evidence" value="ECO:0007669"/>
    <property type="project" value="Ensembl"/>
</dbReference>
<proteinExistence type="inferred from homology"/>
<dbReference type="GO" id="GO:1900226">
    <property type="term" value="P:negative regulation of NLRP3 inflammasome complex assembly"/>
    <property type="evidence" value="ECO:0007669"/>
    <property type="project" value="Ensembl"/>
</dbReference>
<keyword evidence="3" id="KW-0963">Cytoplasm</keyword>
<dbReference type="InterPro" id="IPR001611">
    <property type="entry name" value="Leu-rich_rpt"/>
</dbReference>
<keyword evidence="4" id="KW-0433">Leucine-rich repeat</keyword>
<evidence type="ECO:0000256" key="3">
    <source>
        <dbReference type="ARBA" id="ARBA00022490"/>
    </source>
</evidence>
<evidence type="ECO:0000256" key="5">
    <source>
        <dbReference type="ARBA" id="ARBA00022737"/>
    </source>
</evidence>
<dbReference type="GO" id="GO:0005829">
    <property type="term" value="C:cytosol"/>
    <property type="evidence" value="ECO:0007669"/>
    <property type="project" value="Ensembl"/>
</dbReference>
<dbReference type="CDD" id="cd00116">
    <property type="entry name" value="LRR_RI"/>
    <property type="match status" value="1"/>
</dbReference>
<dbReference type="GeneTree" id="ENSGT00940000159861"/>
<evidence type="ECO:0000256" key="7">
    <source>
        <dbReference type="ARBA" id="ARBA00022840"/>
    </source>
</evidence>
<evidence type="ECO:0000259" key="10">
    <source>
        <dbReference type="PROSITE" id="PS50837"/>
    </source>
</evidence>
<dbReference type="SMART" id="SM00368">
    <property type="entry name" value="LRR_RI"/>
    <property type="match status" value="14"/>
</dbReference>
<dbReference type="InterPro" id="IPR041075">
    <property type="entry name" value="NOD1/2_WH"/>
</dbReference>
<dbReference type="InterPro" id="IPR027417">
    <property type="entry name" value="P-loop_NTPase"/>
</dbReference>
<dbReference type="PANTHER" id="PTHR24106">
    <property type="entry name" value="NACHT, LRR AND CARD DOMAINS-CONTAINING"/>
    <property type="match status" value="1"/>
</dbReference>
<keyword evidence="5" id="KW-0677">Repeat</keyword>
<dbReference type="Pfam" id="PF17779">
    <property type="entry name" value="WHD_NOD2"/>
    <property type="match status" value="1"/>
</dbReference>
<dbReference type="FunFam" id="3.80.10.10:FF:000236">
    <property type="entry name" value="NLR family CARD domain containing 3"/>
    <property type="match status" value="1"/>
</dbReference>
<dbReference type="SUPFAM" id="SSF52047">
    <property type="entry name" value="RNI-like"/>
    <property type="match status" value="2"/>
</dbReference>
<dbReference type="FunFam" id="3.80.10.10:FF:000243">
    <property type="entry name" value="NLR family CARD domain containing 3"/>
    <property type="match status" value="1"/>
</dbReference>
<feature type="region of interest" description="Disordered" evidence="9">
    <location>
        <begin position="1"/>
        <end position="65"/>
    </location>
</feature>
<dbReference type="PROSITE" id="PS50837">
    <property type="entry name" value="NACHT"/>
    <property type="match status" value="1"/>
</dbReference>
<dbReference type="SUPFAM" id="SSF52540">
    <property type="entry name" value="P-loop containing nucleoside triphosphate hydrolases"/>
    <property type="match status" value="1"/>
</dbReference>
<keyword evidence="7" id="KW-0067">ATP-binding</keyword>
<evidence type="ECO:0000256" key="6">
    <source>
        <dbReference type="ARBA" id="ARBA00022741"/>
    </source>
</evidence>
<dbReference type="Ensembl" id="ENSCWAT00000006954.1">
    <property type="protein sequence ID" value="ENSCWAP00000006436.1"/>
    <property type="gene ID" value="ENSCWAG00000004889.1"/>
</dbReference>
<dbReference type="GO" id="GO:0048471">
    <property type="term" value="C:perinuclear region of cytoplasm"/>
    <property type="evidence" value="ECO:0007669"/>
    <property type="project" value="Ensembl"/>
</dbReference>
<feature type="domain" description="NACHT" evidence="10">
    <location>
        <begin position="187"/>
        <end position="319"/>
    </location>
</feature>
<dbReference type="InterPro" id="IPR032675">
    <property type="entry name" value="LRR_dom_sf"/>
</dbReference>
<dbReference type="GO" id="GO:0050728">
    <property type="term" value="P:negative regulation of inflammatory response"/>
    <property type="evidence" value="ECO:0007669"/>
    <property type="project" value="Ensembl"/>
</dbReference>
<evidence type="ECO:0000313" key="11">
    <source>
        <dbReference type="Ensembl" id="ENSCWAP00000006436.1"/>
    </source>
</evidence>
<dbReference type="InterPro" id="IPR051261">
    <property type="entry name" value="NLR"/>
</dbReference>
<dbReference type="GO" id="GO:0080090">
    <property type="term" value="P:regulation of primary metabolic process"/>
    <property type="evidence" value="ECO:0007669"/>
    <property type="project" value="UniProtKB-ARBA"/>
</dbReference>
<dbReference type="Proteomes" id="UP000694540">
    <property type="component" value="Unplaced"/>
</dbReference>
<comment type="subcellular location">
    <subcellularLocation>
        <location evidence="1">Cytoplasm</location>
    </subcellularLocation>
</comment>
<dbReference type="InterPro" id="IPR041267">
    <property type="entry name" value="NLRP_HD2"/>
</dbReference>
<dbReference type="AlphaFoldDB" id="A0A8C3YEH5"/>
<dbReference type="GO" id="GO:0042110">
    <property type="term" value="P:T cell activation"/>
    <property type="evidence" value="ECO:0007669"/>
    <property type="project" value="Ensembl"/>
</dbReference>
<feature type="region of interest" description="Disordered" evidence="9">
    <location>
        <begin position="82"/>
        <end position="106"/>
    </location>
</feature>
<name>A0A8C3YEH5_9CETA</name>
<accession>A0A8C3YEH5</accession>
<dbReference type="GO" id="GO:0032720">
    <property type="term" value="P:negative regulation of tumor necrosis factor production"/>
    <property type="evidence" value="ECO:0007669"/>
    <property type="project" value="Ensembl"/>
</dbReference>
<reference evidence="11" key="1">
    <citation type="submission" date="2025-08" db="UniProtKB">
        <authorList>
            <consortium name="Ensembl"/>
        </authorList>
    </citation>
    <scope>IDENTIFICATION</scope>
</reference>
<evidence type="ECO:0000256" key="2">
    <source>
        <dbReference type="ARBA" id="ARBA00008665"/>
    </source>
</evidence>
<evidence type="ECO:0000313" key="12">
    <source>
        <dbReference type="Proteomes" id="UP000694540"/>
    </source>
</evidence>
<dbReference type="Pfam" id="PF13516">
    <property type="entry name" value="LRR_6"/>
    <property type="match status" value="12"/>
</dbReference>
<reference evidence="11" key="2">
    <citation type="submission" date="2025-09" db="UniProtKB">
        <authorList>
            <consortium name="Ensembl"/>
        </authorList>
    </citation>
    <scope>IDENTIFICATION</scope>
</reference>
<evidence type="ECO:0000256" key="8">
    <source>
        <dbReference type="ARBA" id="ARBA00062745"/>
    </source>
</evidence>
<evidence type="ECO:0000256" key="9">
    <source>
        <dbReference type="SAM" id="MobiDB-lite"/>
    </source>
</evidence>
<comment type="subunit">
    <text evidence="8">Directly interacts (via CARD) with TMEM173/STING; this interaction reduces TMEM173 trafficking to the perinuclear region in response to interferon stimulatory DNA. Also interacts, but to a lesser extent, with TBK1. Interacts with TRAF6; this interaction results in decreased TRAF6 'Lys-63'-linked polyubiquitination, but leaves 'Lys-48'-linked chains unchanged, promoting TRAF6 protein degradation. Interacts with PIK3R1/PIK3R2; this interaction disrupts the association between PIK3R1/PIK3R2 and the p110 catalytic subunit PIK3CA/PIK3CB/PIK3CD and reduces PIK3R1/PIK3R2 activation. Weakly interacts with PYCARD/ASC. Interacts with CASP1 and CASP5.</text>
</comment>
<protein>
    <submittedName>
        <fullName evidence="11">NLR family CARD domain containing 3</fullName>
    </submittedName>
</protein>
<evidence type="ECO:0000256" key="1">
    <source>
        <dbReference type="ARBA" id="ARBA00004496"/>
    </source>
</evidence>
<keyword evidence="6" id="KW-0547">Nucleotide-binding</keyword>
<sequence length="1113" mass="119062">PGMEPPQRPGQGTLGATGPGRPPGRGDSRQQVAICPQLPVAIPDSMRKQEVRAGGEAGQGLGASSPAEQVKALVDLLAGKGSQGSQALQAPQPLDRMPESPLRPHSNDLRIKRHREALLNRMGGGTELGSPSPRLTSLLLVEGLTDLQLREHDFTQVEATRGGWCSTRTIALDRLFQPLSRVSVPPRVSITVGVAGVGKTTLVRKFVHLWARGQVGKDFSLVLPLTFRDLNTHEKLSADRLVRSVLLQTGEASLASAALSRALLVLDGLDECKAPLDFSGTVACTDPRKEIQVEHLITNIIRGTLFPEVSVWVTSRPGAAGQIPGGLVDRMTEIRGFNQEEIKACLEQMFPEDQALSGWVLSQVQADRALYLMCTVPAFCRLVGSALGHLHRSRPGPQDAELWPPRTLCELYSWYFRLALGAEGPDKGRASPRIEPPAHGGRKMVGTLGRLAFHGLLRRKYVFYEPDLKAFGVDPALLQTAPCGRFLQREETPASAAAYCFAHLSLQEFAAAAYYYSASKRAVFDLFTEGRVSWPRLGFLTHFRSAAQRAMQAEDGRLDVFLRFLSGLLSPRVNALLAGSLLTQGEHQGYRAQAAELLQGCLRPDVAVCARAVNVLHCLRELQHTELARSVEEAVEGGGLAGLTSPPHCAALAYLLQVSDVRAQEANLPLSLGQDVLQSLLPQLLYCRSLRLDSNQFQDPVMELLGSVLSGNDCRIRRLSLAENQISNKGAKALARSLLVNRSLTALDLRGNSIGPQGAKALADALKINRTLAFLSLQSNAIRDEGARSMAEALAANRTLSVLHLQKNTIGPVGTQWTADALKQNRSLKELMFSSNSIGDGGAKAMAEALKANQGLKSLDLQSNSISDAGVAALMVALCTNQTLLSLNLRENSISPDGAQELARALCTNSTLKSLDLTANLLHDQGAQAIAVAVRENHALTSLHLQWNFIQAGAAKALGQALQFNTSLRSLDLQENAIGDEGASAVAAALKANTTLTALYLQVASIGTLGAQALGEALAVNRTLEIIDLRGNAIGVAGAKALANALKVNSSLRRLNLQENSLGMDGAICIATALSGNHGLQHINLQGNHIGESGARMISEAIKTNAPSCTVEM</sequence>
<keyword evidence="12" id="KW-1185">Reference proteome</keyword>
<dbReference type="FunFam" id="3.80.10.10:FF:000582">
    <property type="entry name" value="NLR family CARD domain containing 3"/>
    <property type="match status" value="1"/>
</dbReference>
<dbReference type="Gene3D" id="3.80.10.10">
    <property type="entry name" value="Ribonuclease Inhibitor"/>
    <property type="match status" value="5"/>
</dbReference>
<dbReference type="InterPro" id="IPR007111">
    <property type="entry name" value="NACHT_NTPase"/>
</dbReference>
<dbReference type="Gene3D" id="3.40.50.300">
    <property type="entry name" value="P-loop containing nucleotide triphosphate hydrolases"/>
    <property type="match status" value="1"/>
</dbReference>
<dbReference type="GO" id="GO:0005524">
    <property type="term" value="F:ATP binding"/>
    <property type="evidence" value="ECO:0007669"/>
    <property type="project" value="UniProtKB-KW"/>
</dbReference>